<dbReference type="AlphaFoldDB" id="A0AAV4CX93"/>
<reference evidence="2 3" key="1">
    <citation type="journal article" date="2021" name="Elife">
        <title>Chloroplast acquisition without the gene transfer in kleptoplastic sea slugs, Plakobranchus ocellatus.</title>
        <authorList>
            <person name="Maeda T."/>
            <person name="Takahashi S."/>
            <person name="Yoshida T."/>
            <person name="Shimamura S."/>
            <person name="Takaki Y."/>
            <person name="Nagai Y."/>
            <person name="Toyoda A."/>
            <person name="Suzuki Y."/>
            <person name="Arimoto A."/>
            <person name="Ishii H."/>
            <person name="Satoh N."/>
            <person name="Nishiyama T."/>
            <person name="Hasebe M."/>
            <person name="Maruyama T."/>
            <person name="Minagawa J."/>
            <person name="Obokata J."/>
            <person name="Shigenobu S."/>
        </authorList>
    </citation>
    <scope>NUCLEOTIDE SEQUENCE [LARGE SCALE GENOMIC DNA]</scope>
</reference>
<comment type="caution">
    <text evidence="2">The sequence shown here is derived from an EMBL/GenBank/DDBJ whole genome shotgun (WGS) entry which is preliminary data.</text>
</comment>
<feature type="transmembrane region" description="Helical" evidence="1">
    <location>
        <begin position="12"/>
        <end position="29"/>
    </location>
</feature>
<evidence type="ECO:0000256" key="1">
    <source>
        <dbReference type="SAM" id="Phobius"/>
    </source>
</evidence>
<sequence>MRKNKKDKEEKVVVVTVIMMMVEVAVVAIEYREGMRKNKKDKEEKVAVVMVMMMMVEVAVVAFEYFSTIFFVSSKILHQEFKPLSSIQNQWWHNSLRARPRIGKEPFDEGLRSKITKNRTIQVVFKISQYELAA</sequence>
<gene>
    <name evidence="2" type="ORF">PoB_006285100</name>
</gene>
<keyword evidence="3" id="KW-1185">Reference proteome</keyword>
<organism evidence="2 3">
    <name type="scientific">Plakobranchus ocellatus</name>
    <dbReference type="NCBI Taxonomy" id="259542"/>
    <lineage>
        <taxon>Eukaryota</taxon>
        <taxon>Metazoa</taxon>
        <taxon>Spiralia</taxon>
        <taxon>Lophotrochozoa</taxon>
        <taxon>Mollusca</taxon>
        <taxon>Gastropoda</taxon>
        <taxon>Heterobranchia</taxon>
        <taxon>Euthyneura</taxon>
        <taxon>Panpulmonata</taxon>
        <taxon>Sacoglossa</taxon>
        <taxon>Placobranchoidea</taxon>
        <taxon>Plakobranchidae</taxon>
        <taxon>Plakobranchus</taxon>
    </lineage>
</organism>
<dbReference type="Proteomes" id="UP000735302">
    <property type="component" value="Unassembled WGS sequence"/>
</dbReference>
<name>A0AAV4CX93_9GAST</name>
<evidence type="ECO:0000313" key="3">
    <source>
        <dbReference type="Proteomes" id="UP000735302"/>
    </source>
</evidence>
<feature type="transmembrane region" description="Helical" evidence="1">
    <location>
        <begin position="49"/>
        <end position="72"/>
    </location>
</feature>
<protein>
    <recommendedName>
        <fullName evidence="4">Transmembrane protein</fullName>
    </recommendedName>
</protein>
<evidence type="ECO:0008006" key="4">
    <source>
        <dbReference type="Google" id="ProtNLM"/>
    </source>
</evidence>
<keyword evidence="1" id="KW-0812">Transmembrane</keyword>
<keyword evidence="1" id="KW-0472">Membrane</keyword>
<proteinExistence type="predicted"/>
<keyword evidence="1" id="KW-1133">Transmembrane helix</keyword>
<dbReference type="EMBL" id="BLXT01007051">
    <property type="protein sequence ID" value="GFO36346.1"/>
    <property type="molecule type" value="Genomic_DNA"/>
</dbReference>
<accession>A0AAV4CX93</accession>
<evidence type="ECO:0000313" key="2">
    <source>
        <dbReference type="EMBL" id="GFO36346.1"/>
    </source>
</evidence>